<comment type="caution">
    <text evidence="3">The sequence shown here is derived from an EMBL/GenBank/DDBJ whole genome shotgun (WGS) entry which is preliminary data.</text>
</comment>
<organism evidence="3 4">
    <name type="scientific">Trichoderma guizhouense</name>
    <dbReference type="NCBI Taxonomy" id="1491466"/>
    <lineage>
        <taxon>Eukaryota</taxon>
        <taxon>Fungi</taxon>
        <taxon>Dikarya</taxon>
        <taxon>Ascomycota</taxon>
        <taxon>Pezizomycotina</taxon>
        <taxon>Sordariomycetes</taxon>
        <taxon>Hypocreomycetidae</taxon>
        <taxon>Hypocreales</taxon>
        <taxon>Hypocreaceae</taxon>
        <taxon>Trichoderma</taxon>
    </lineage>
</organism>
<dbReference type="InterPro" id="IPR032710">
    <property type="entry name" value="NTF2-like_dom_sf"/>
</dbReference>
<evidence type="ECO:0000313" key="4">
    <source>
        <dbReference type="Proteomes" id="UP000191004"/>
    </source>
</evidence>
<gene>
    <name evidence="3" type="ORF">A0O28_0068950</name>
</gene>
<accession>A0A1T3D0C0</accession>
<sequence>MKLTQLSLTLLSLMPTYGACSIIVGNETDLSIQVRSVVDLYPFGVDTPDYTLFDIIFTDDVFVDYSASGAQPTRGIPAFVESLSESRTAQNYTTMHHFGSQSVNISTAVNASVDTYVIATFFGHGAREGQIYTSYQTFSDDLVFDGKQWKIYQRKLQVFGQAGNPDVIFG</sequence>
<dbReference type="AlphaFoldDB" id="A0A1T3D0C0"/>
<evidence type="ECO:0000313" key="3">
    <source>
        <dbReference type="EMBL" id="OPB46771.1"/>
    </source>
</evidence>
<dbReference type="Pfam" id="PF13577">
    <property type="entry name" value="SnoaL_4"/>
    <property type="match status" value="1"/>
</dbReference>
<evidence type="ECO:0000259" key="2">
    <source>
        <dbReference type="Pfam" id="PF13577"/>
    </source>
</evidence>
<dbReference type="SUPFAM" id="SSF54427">
    <property type="entry name" value="NTF2-like"/>
    <property type="match status" value="1"/>
</dbReference>
<name>A0A1T3D0C0_9HYPO</name>
<dbReference type="InterPro" id="IPR037401">
    <property type="entry name" value="SnoaL-like"/>
</dbReference>
<dbReference type="OrthoDB" id="2148716at2759"/>
<dbReference type="EMBL" id="LVVK01000002">
    <property type="protein sequence ID" value="OPB46771.1"/>
    <property type="molecule type" value="Genomic_DNA"/>
</dbReference>
<feature type="domain" description="SnoaL-like" evidence="2">
    <location>
        <begin position="33"/>
        <end position="154"/>
    </location>
</feature>
<reference evidence="3 4" key="1">
    <citation type="submission" date="2016-04" db="EMBL/GenBank/DDBJ databases">
        <title>Multiple horizontal gene transfer events from other fungi enriched the ability of the initially mycotrophic fungus Trichoderma (Ascomycota) to feed on dead plant biomass.</title>
        <authorList>
            <person name="Atanasova L."/>
            <person name="Chenthamara K."/>
            <person name="Zhang J."/>
            <person name="Grujic M."/>
            <person name="Henrissat B."/>
            <person name="Kuo A."/>
            <person name="Aertz A."/>
            <person name="Salamov A."/>
            <person name="Lipzen A."/>
            <person name="Labutti K."/>
            <person name="Barry K."/>
            <person name="Miao Y."/>
            <person name="Rahimi M.J."/>
            <person name="Shen Q."/>
            <person name="Grigoriev I.V."/>
            <person name="Kubicek C.P."/>
            <person name="Druzhinina I.S."/>
        </authorList>
    </citation>
    <scope>NUCLEOTIDE SEQUENCE [LARGE SCALE GENOMIC DNA]</scope>
    <source>
        <strain evidence="3 4">NJAU 4742</strain>
    </source>
</reference>
<keyword evidence="1" id="KW-0732">Signal</keyword>
<dbReference type="Proteomes" id="UP000191004">
    <property type="component" value="Unassembled WGS sequence"/>
</dbReference>
<feature type="signal peptide" evidence="1">
    <location>
        <begin position="1"/>
        <end position="18"/>
    </location>
</feature>
<dbReference type="Gene3D" id="3.10.450.50">
    <property type="match status" value="1"/>
</dbReference>
<protein>
    <recommendedName>
        <fullName evidence="2">SnoaL-like domain-containing protein</fullName>
    </recommendedName>
</protein>
<evidence type="ECO:0000256" key="1">
    <source>
        <dbReference type="SAM" id="SignalP"/>
    </source>
</evidence>
<feature type="chain" id="PRO_5012481914" description="SnoaL-like domain-containing protein" evidence="1">
    <location>
        <begin position="19"/>
        <end position="170"/>
    </location>
</feature>
<keyword evidence="4" id="KW-1185">Reference proteome</keyword>
<proteinExistence type="predicted"/>